<accession>A0ABW3BV75</accession>
<evidence type="ECO:0000256" key="2">
    <source>
        <dbReference type="SAM" id="Phobius"/>
    </source>
</evidence>
<name>A0ABW3BV75_9FLAO</name>
<keyword evidence="2" id="KW-0472">Membrane</keyword>
<dbReference type="EMBL" id="JBHTIB010000015">
    <property type="protein sequence ID" value="MFD0837001.1"/>
    <property type="molecule type" value="Genomic_DNA"/>
</dbReference>
<keyword evidence="4" id="KW-1185">Reference proteome</keyword>
<evidence type="ECO:0000313" key="4">
    <source>
        <dbReference type="Proteomes" id="UP001597011"/>
    </source>
</evidence>
<comment type="caution">
    <text evidence="3">The sequence shown here is derived from an EMBL/GenBank/DDBJ whole genome shotgun (WGS) entry which is preliminary data.</text>
</comment>
<proteinExistence type="predicted"/>
<reference evidence="4" key="1">
    <citation type="journal article" date="2019" name="Int. J. Syst. Evol. Microbiol.">
        <title>The Global Catalogue of Microorganisms (GCM) 10K type strain sequencing project: providing services to taxonomists for standard genome sequencing and annotation.</title>
        <authorList>
            <consortium name="The Broad Institute Genomics Platform"/>
            <consortium name="The Broad Institute Genome Sequencing Center for Infectious Disease"/>
            <person name="Wu L."/>
            <person name="Ma J."/>
        </authorList>
    </citation>
    <scope>NUCLEOTIDE SEQUENCE [LARGE SCALE GENOMIC DNA]</scope>
    <source>
        <strain evidence="4">CCUG 60529</strain>
    </source>
</reference>
<organism evidence="3 4">
    <name type="scientific">Mariniflexile aquimaris</name>
    <dbReference type="NCBI Taxonomy" id="881009"/>
    <lineage>
        <taxon>Bacteria</taxon>
        <taxon>Pseudomonadati</taxon>
        <taxon>Bacteroidota</taxon>
        <taxon>Flavobacteriia</taxon>
        <taxon>Flavobacteriales</taxon>
        <taxon>Flavobacteriaceae</taxon>
        <taxon>Mariniflexile</taxon>
    </lineage>
</organism>
<evidence type="ECO:0000256" key="1">
    <source>
        <dbReference type="SAM" id="MobiDB-lite"/>
    </source>
</evidence>
<feature type="compositionally biased region" description="Pro residues" evidence="1">
    <location>
        <begin position="160"/>
        <end position="196"/>
    </location>
</feature>
<dbReference type="InterPro" id="IPR012899">
    <property type="entry name" value="LTXXQ"/>
</dbReference>
<dbReference type="Pfam" id="PF07813">
    <property type="entry name" value="LTXXQ"/>
    <property type="match status" value="1"/>
</dbReference>
<gene>
    <name evidence="3" type="ORF">ACFQ0I_14570</name>
</gene>
<evidence type="ECO:0000313" key="3">
    <source>
        <dbReference type="EMBL" id="MFD0837001.1"/>
    </source>
</evidence>
<feature type="region of interest" description="Disordered" evidence="1">
    <location>
        <begin position="147"/>
        <end position="196"/>
    </location>
</feature>
<dbReference type="RefSeq" id="WP_379943493.1">
    <property type="nucleotide sequence ID" value="NZ_JBHTIB010000015.1"/>
</dbReference>
<keyword evidence="2" id="KW-1133">Transmembrane helix</keyword>
<sequence>MKKNLPLYILLVFLIVVNGFFLYNYLSPTTSKSNESVKGSGSGGPMEFIVKALKFDDEQMKQFEKINNGHHERMIKSSEETRFFKDQLGRLIIKDNVSEAEVDSVLNLMGEKEMAHEKLMFNHLRAIRNICTEPQKQRFEQIIRDALRGGPGGKRQGGGGPPPDTMGEGGPPPGNMRDGGPPPDDMPEGMPPPRPE</sequence>
<feature type="transmembrane region" description="Helical" evidence="2">
    <location>
        <begin position="7"/>
        <end position="26"/>
    </location>
</feature>
<dbReference type="Proteomes" id="UP001597011">
    <property type="component" value="Unassembled WGS sequence"/>
</dbReference>
<feature type="compositionally biased region" description="Gly residues" evidence="1">
    <location>
        <begin position="149"/>
        <end position="159"/>
    </location>
</feature>
<dbReference type="Gene3D" id="1.20.120.1490">
    <property type="match status" value="1"/>
</dbReference>
<keyword evidence="2" id="KW-0812">Transmembrane</keyword>
<protein>
    <submittedName>
        <fullName evidence="3">Spy/CpxP family protein refolding chaperone</fullName>
    </submittedName>
</protein>